<gene>
    <name evidence="2" type="ORF">ENV62_08130</name>
</gene>
<feature type="region of interest" description="Disordered" evidence="1">
    <location>
        <begin position="112"/>
        <end position="133"/>
    </location>
</feature>
<protein>
    <submittedName>
        <fullName evidence="2">Uncharacterized protein</fullName>
    </submittedName>
</protein>
<organism evidence="2">
    <name type="scientific">Desulfobacca acetoxidans</name>
    <dbReference type="NCBI Taxonomy" id="60893"/>
    <lineage>
        <taxon>Bacteria</taxon>
        <taxon>Pseudomonadati</taxon>
        <taxon>Thermodesulfobacteriota</taxon>
        <taxon>Desulfobaccia</taxon>
        <taxon>Desulfobaccales</taxon>
        <taxon>Desulfobaccaceae</taxon>
        <taxon>Desulfobacca</taxon>
    </lineage>
</organism>
<sequence length="133" mass="14272">MNKGKGGKEADPKGQRGSRSRWLAVLAGTALLSGCCSHPGVFQKLERSLKTVQSYYDPLLKEDLMNDKMRRAVVAADTTLLLAGELQTQWCPPPEAVKQVELQVEEAQKLAQEAGLREAGAPPSDSLAKAAGL</sequence>
<comment type="caution">
    <text evidence="2">The sequence shown here is derived from an EMBL/GenBank/DDBJ whole genome shotgun (WGS) entry which is preliminary data.</text>
</comment>
<evidence type="ECO:0000313" key="2">
    <source>
        <dbReference type="EMBL" id="HGB15184.1"/>
    </source>
</evidence>
<dbReference type="AlphaFoldDB" id="A0A7C3SJN0"/>
<evidence type="ECO:0000256" key="1">
    <source>
        <dbReference type="SAM" id="MobiDB-lite"/>
    </source>
</evidence>
<reference evidence="2" key="1">
    <citation type="journal article" date="2020" name="mSystems">
        <title>Genome- and Community-Level Interaction Insights into Carbon Utilization and Element Cycling Functions of Hydrothermarchaeota in Hydrothermal Sediment.</title>
        <authorList>
            <person name="Zhou Z."/>
            <person name="Liu Y."/>
            <person name="Xu W."/>
            <person name="Pan J."/>
            <person name="Luo Z.H."/>
            <person name="Li M."/>
        </authorList>
    </citation>
    <scope>NUCLEOTIDE SEQUENCE [LARGE SCALE GENOMIC DNA]</scope>
    <source>
        <strain evidence="2">SpSt-776</strain>
    </source>
</reference>
<dbReference type="PROSITE" id="PS51257">
    <property type="entry name" value="PROKAR_LIPOPROTEIN"/>
    <property type="match status" value="1"/>
</dbReference>
<proteinExistence type="predicted"/>
<accession>A0A7C3SJN0</accession>
<dbReference type="EMBL" id="DTHB01000050">
    <property type="protein sequence ID" value="HGB15184.1"/>
    <property type="molecule type" value="Genomic_DNA"/>
</dbReference>
<name>A0A7C3SJN0_9BACT</name>